<accession>A0AB35HZI6</accession>
<dbReference type="CDD" id="cd02440">
    <property type="entry name" value="AdoMet_MTases"/>
    <property type="match status" value="1"/>
</dbReference>
<evidence type="ECO:0000256" key="2">
    <source>
        <dbReference type="ARBA" id="ARBA00022552"/>
    </source>
</evidence>
<dbReference type="SUPFAM" id="SSF53335">
    <property type="entry name" value="S-adenosyl-L-methionine-dependent methyltransferases"/>
    <property type="match status" value="1"/>
</dbReference>
<gene>
    <name evidence="7" type="ORF">OQJ68_10525</name>
</gene>
<dbReference type="InterPro" id="IPR007848">
    <property type="entry name" value="Small_mtfrase_dom"/>
</dbReference>
<dbReference type="AlphaFoldDB" id="A0AB35HZI6"/>
<dbReference type="GO" id="GO:0003676">
    <property type="term" value="F:nucleic acid binding"/>
    <property type="evidence" value="ECO:0007669"/>
    <property type="project" value="InterPro"/>
</dbReference>
<name>A0AB35HZI6_MICTH</name>
<evidence type="ECO:0000313" key="8">
    <source>
        <dbReference type="Proteomes" id="UP001209730"/>
    </source>
</evidence>
<protein>
    <submittedName>
        <fullName evidence="7">Class I SAM-dependent methyltransferase</fullName>
    </submittedName>
</protein>
<dbReference type="GO" id="GO:0032259">
    <property type="term" value="P:methylation"/>
    <property type="evidence" value="ECO:0007669"/>
    <property type="project" value="UniProtKB-KW"/>
</dbReference>
<sequence length="345" mass="37690">MATLLSQELQVAPRDTLWIADENSKSLLMQGFTFAGDLLSNRWDVAKLAEGKVGRSFFNDFAFEVLERSYRRIVYPVSKEKAVVHHVINRAPHLLEEESGNPGELVLLGGKQSGIKSYATKAAQRFGCAKQLQKHGTEYISCNPLHRSGGEAVDDQNYTQLRPLEELHGLHSKPGLFGWNKIDRGSALLARHFAELAPSDGACIVDLGCGYGYLCTQLAQQGHFHFTATDNNAAALLACSKNFRELGIEGVVVPSNAGAELTSGTADLIICNPPFHQGFQVEGELTDRFLSQTARLLKPGAPALFVVNAFIPLPRKAGKYFSKVHLLAKENGFCVYKLSTLGTSD</sequence>
<dbReference type="InterPro" id="IPR046977">
    <property type="entry name" value="RsmC/RlmG"/>
</dbReference>
<dbReference type="PANTHER" id="PTHR47816">
    <property type="entry name" value="RIBOSOMAL RNA SMALL SUBUNIT METHYLTRANSFERASE C"/>
    <property type="match status" value="1"/>
</dbReference>
<evidence type="ECO:0000256" key="5">
    <source>
        <dbReference type="ARBA" id="ARBA00022691"/>
    </source>
</evidence>
<dbReference type="Proteomes" id="UP001209730">
    <property type="component" value="Unassembled WGS sequence"/>
</dbReference>
<dbReference type="EMBL" id="JAPHQB010000015">
    <property type="protein sequence ID" value="MCX2802222.1"/>
    <property type="molecule type" value="Genomic_DNA"/>
</dbReference>
<dbReference type="GO" id="GO:0006364">
    <property type="term" value="P:rRNA processing"/>
    <property type="evidence" value="ECO:0007669"/>
    <property type="project" value="UniProtKB-KW"/>
</dbReference>
<evidence type="ECO:0000313" key="7">
    <source>
        <dbReference type="EMBL" id="MCX2802222.1"/>
    </source>
</evidence>
<dbReference type="InterPro" id="IPR029063">
    <property type="entry name" value="SAM-dependent_MTases_sf"/>
</dbReference>
<keyword evidence="5" id="KW-0949">S-adenosyl-L-methionine</keyword>
<evidence type="ECO:0000256" key="3">
    <source>
        <dbReference type="ARBA" id="ARBA00022603"/>
    </source>
</evidence>
<dbReference type="Pfam" id="PF05175">
    <property type="entry name" value="MTS"/>
    <property type="match status" value="1"/>
</dbReference>
<keyword evidence="4" id="KW-0808">Transferase</keyword>
<reference evidence="7" key="1">
    <citation type="submission" date="2022-11" db="EMBL/GenBank/DDBJ databases">
        <title>Chitin-degrading and fungicidal potential of chitinolytic bacterial strains from marine environment of the Pacific Ocean regions.</title>
        <authorList>
            <person name="Pentekhina I."/>
            <person name="Nedashkovskaya O."/>
            <person name="Seitkalieva A."/>
            <person name="Podvolotskaya A."/>
            <person name="Tekutyeva L."/>
            <person name="Balabanova L."/>
        </authorList>
    </citation>
    <scope>NUCLEOTIDE SEQUENCE</scope>
    <source>
        <strain evidence="7">KMM 6838</strain>
    </source>
</reference>
<keyword evidence="3 7" id="KW-0489">Methyltransferase</keyword>
<keyword evidence="2" id="KW-0698">rRNA processing</keyword>
<dbReference type="PROSITE" id="PS00092">
    <property type="entry name" value="N6_MTASE"/>
    <property type="match status" value="1"/>
</dbReference>
<dbReference type="GO" id="GO:0008757">
    <property type="term" value="F:S-adenosylmethionine-dependent methyltransferase activity"/>
    <property type="evidence" value="ECO:0007669"/>
    <property type="project" value="InterPro"/>
</dbReference>
<dbReference type="Gene3D" id="3.40.50.150">
    <property type="entry name" value="Vaccinia Virus protein VP39"/>
    <property type="match status" value="2"/>
</dbReference>
<evidence type="ECO:0000259" key="6">
    <source>
        <dbReference type="Pfam" id="PF05175"/>
    </source>
</evidence>
<proteinExistence type="predicted"/>
<feature type="domain" description="Methyltransferase small" evidence="6">
    <location>
        <begin position="170"/>
        <end position="337"/>
    </location>
</feature>
<dbReference type="InterPro" id="IPR002052">
    <property type="entry name" value="DNA_methylase_N6_adenine_CS"/>
</dbReference>
<keyword evidence="1" id="KW-0963">Cytoplasm</keyword>
<dbReference type="RefSeq" id="WP_266066181.1">
    <property type="nucleotide sequence ID" value="NZ_JAPHQB010000015.1"/>
</dbReference>
<dbReference type="PANTHER" id="PTHR47816:SF4">
    <property type="entry name" value="RIBOSOMAL RNA SMALL SUBUNIT METHYLTRANSFERASE C"/>
    <property type="match status" value="1"/>
</dbReference>
<dbReference type="GO" id="GO:0008170">
    <property type="term" value="F:N-methyltransferase activity"/>
    <property type="evidence" value="ECO:0007669"/>
    <property type="project" value="UniProtKB-ARBA"/>
</dbReference>
<organism evidence="7 8">
    <name type="scientific">Microbulbifer thermotolerans</name>
    <dbReference type="NCBI Taxonomy" id="252514"/>
    <lineage>
        <taxon>Bacteria</taxon>
        <taxon>Pseudomonadati</taxon>
        <taxon>Pseudomonadota</taxon>
        <taxon>Gammaproteobacteria</taxon>
        <taxon>Cellvibrionales</taxon>
        <taxon>Microbulbiferaceae</taxon>
        <taxon>Microbulbifer</taxon>
    </lineage>
</organism>
<comment type="caution">
    <text evidence="7">The sequence shown here is derived from an EMBL/GenBank/DDBJ whole genome shotgun (WGS) entry which is preliminary data.</text>
</comment>
<evidence type="ECO:0000256" key="1">
    <source>
        <dbReference type="ARBA" id="ARBA00022490"/>
    </source>
</evidence>
<evidence type="ECO:0000256" key="4">
    <source>
        <dbReference type="ARBA" id="ARBA00022679"/>
    </source>
</evidence>